<evidence type="ECO:0000256" key="2">
    <source>
        <dbReference type="SAM" id="SignalP"/>
    </source>
</evidence>
<gene>
    <name evidence="3" type="ORF">DWV67_16275</name>
</gene>
<sequence length="86" mass="9417">MNKKIKRIIPFILVAVLVSSFVMANYNKAREVKAVVGVDDLAVAGLVTTLLLAYGYATTQYYNNTDGANAWLTNGKKNIIRLGLLL</sequence>
<feature type="signal peptide" evidence="2">
    <location>
        <begin position="1"/>
        <end position="24"/>
    </location>
</feature>
<accession>A0A395XJ82</accession>
<evidence type="ECO:0000256" key="1">
    <source>
        <dbReference type="SAM" id="Phobius"/>
    </source>
</evidence>
<evidence type="ECO:0000313" key="4">
    <source>
        <dbReference type="Proteomes" id="UP000266376"/>
    </source>
</evidence>
<dbReference type="Proteomes" id="UP000266376">
    <property type="component" value="Unassembled WGS sequence"/>
</dbReference>
<organism evidence="3 4">
    <name type="scientific">Dorea formicigenerans</name>
    <dbReference type="NCBI Taxonomy" id="39486"/>
    <lineage>
        <taxon>Bacteria</taxon>
        <taxon>Bacillati</taxon>
        <taxon>Bacillota</taxon>
        <taxon>Clostridia</taxon>
        <taxon>Lachnospirales</taxon>
        <taxon>Lachnospiraceae</taxon>
        <taxon>Dorea</taxon>
    </lineage>
</organism>
<feature type="transmembrane region" description="Helical" evidence="1">
    <location>
        <begin position="34"/>
        <end position="54"/>
    </location>
</feature>
<dbReference type="EMBL" id="QSAJ01000096">
    <property type="protein sequence ID" value="RGW45879.1"/>
    <property type="molecule type" value="Genomic_DNA"/>
</dbReference>
<keyword evidence="2" id="KW-0732">Signal</keyword>
<feature type="chain" id="PRO_5017190109" evidence="2">
    <location>
        <begin position="25"/>
        <end position="86"/>
    </location>
</feature>
<protein>
    <submittedName>
        <fullName evidence="3">Uncharacterized protein</fullName>
    </submittedName>
</protein>
<reference evidence="3 4" key="1">
    <citation type="submission" date="2018-08" db="EMBL/GenBank/DDBJ databases">
        <title>A genome reference for cultivated species of the human gut microbiota.</title>
        <authorList>
            <person name="Zou Y."/>
            <person name="Xue W."/>
            <person name="Luo G."/>
        </authorList>
    </citation>
    <scope>NUCLEOTIDE SEQUENCE [LARGE SCALE GENOMIC DNA]</scope>
    <source>
        <strain evidence="3 4">AF12-11</strain>
    </source>
</reference>
<keyword evidence="1" id="KW-1133">Transmembrane helix</keyword>
<name>A0A395XJ82_9FIRM</name>
<keyword evidence="1" id="KW-0472">Membrane</keyword>
<keyword evidence="1" id="KW-0812">Transmembrane</keyword>
<dbReference type="AlphaFoldDB" id="A0A395XJ82"/>
<comment type="caution">
    <text evidence="3">The sequence shown here is derived from an EMBL/GenBank/DDBJ whole genome shotgun (WGS) entry which is preliminary data.</text>
</comment>
<evidence type="ECO:0000313" key="3">
    <source>
        <dbReference type="EMBL" id="RGW45879.1"/>
    </source>
</evidence>
<proteinExistence type="predicted"/>